<keyword evidence="5" id="KW-0539">Nucleus</keyword>
<name>A0A238F5E5_9BASI</name>
<evidence type="ECO:0000256" key="4">
    <source>
        <dbReference type="ARBA" id="ARBA00023163"/>
    </source>
</evidence>
<proteinExistence type="inferred from homology"/>
<comment type="similarity">
    <text evidence="2">Belongs to the TAF7 family.</text>
</comment>
<protein>
    <submittedName>
        <fullName evidence="9">BQ2448_2160 protein</fullName>
    </submittedName>
</protein>
<gene>
    <name evidence="9" type="ORF">BQ2448_2160</name>
</gene>
<keyword evidence="4" id="KW-0804">Transcription</keyword>
<dbReference type="InterPro" id="IPR037817">
    <property type="entry name" value="TAF7"/>
</dbReference>
<keyword evidence="6" id="KW-0175">Coiled coil</keyword>
<feature type="compositionally biased region" description="Acidic residues" evidence="7">
    <location>
        <begin position="336"/>
        <end position="356"/>
    </location>
</feature>
<dbReference type="PANTHER" id="PTHR12228:SF0">
    <property type="entry name" value="TATA-BOX BINDING PROTEIN ASSOCIATED FACTOR 7"/>
    <property type="match status" value="1"/>
</dbReference>
<dbReference type="CDD" id="cd08047">
    <property type="entry name" value="TAF7"/>
    <property type="match status" value="1"/>
</dbReference>
<feature type="coiled-coil region" evidence="6">
    <location>
        <begin position="416"/>
        <end position="443"/>
    </location>
</feature>
<dbReference type="InterPro" id="IPR006751">
    <property type="entry name" value="TAFII55_prot_cons_reg"/>
</dbReference>
<organism evidence="9 10">
    <name type="scientific">Microbotryum intermedium</name>
    <dbReference type="NCBI Taxonomy" id="269621"/>
    <lineage>
        <taxon>Eukaryota</taxon>
        <taxon>Fungi</taxon>
        <taxon>Dikarya</taxon>
        <taxon>Basidiomycota</taxon>
        <taxon>Pucciniomycotina</taxon>
        <taxon>Microbotryomycetes</taxon>
        <taxon>Microbotryales</taxon>
        <taxon>Microbotryaceae</taxon>
        <taxon>Microbotryum</taxon>
    </lineage>
</organism>
<dbReference type="GO" id="GO:0005669">
    <property type="term" value="C:transcription factor TFIID complex"/>
    <property type="evidence" value="ECO:0007669"/>
    <property type="project" value="InterPro"/>
</dbReference>
<evidence type="ECO:0000313" key="9">
    <source>
        <dbReference type="EMBL" id="SCV69140.1"/>
    </source>
</evidence>
<sequence>MFLLKRGKAYKATSHRDISWEGFTSTATIDVGGAYYTSASTSLPPNAPPTMAASRPRRQRHKTSKALAGSDDEFEYTPRSLASAPKIKLRMNQDGAGGASGSAGATSKDTRPGAVNHDATGIGWDRELDSDPEVPLAVEEQFLLRLPKDLAPQLREMVEARTVNPKDVWFKFKDSRRAVFHLKGKSYSSKLVDLPTLLESQRLTGSGGGTVKIADVCQMLLVEEGEIQDEAEVTKDAFNIEDFSYPHGITPPLKHVRKRRFRKRINKRTIEIVESAVEKLLEKDQAAEQVQYELLDHDIVSEDEYGNVNDDDRGGVGSSIGAPTPRREGSASSIAGDDDEGMDVGDRDDDDDDADDVGAGSGYDSDLANEINKGMEAIDRSSSEDDDSDSDDAGGLFGGGSSDDDDEEEQAIDPEVIEQKKRIKLLLEEIKDLDGKITDSENKLSKAANPIFKKRFEDTIKKLTADRDGKRAAHSKAVAEMEKRRSDEEAAAIAAADVAANPEPLPTNPTLAEATSGEPIPIAEASTSGIGGEPTATLAGGEDRMEIG</sequence>
<dbReference type="AlphaFoldDB" id="A0A238F5E5"/>
<evidence type="ECO:0000313" key="10">
    <source>
        <dbReference type="Proteomes" id="UP000198372"/>
    </source>
</evidence>
<dbReference type="GO" id="GO:0016251">
    <property type="term" value="F:RNA polymerase II general transcription initiation factor activity"/>
    <property type="evidence" value="ECO:0007669"/>
    <property type="project" value="TreeGrafter"/>
</dbReference>
<feature type="region of interest" description="Disordered" evidence="7">
    <location>
        <begin position="39"/>
        <end position="74"/>
    </location>
</feature>
<feature type="region of interest" description="Disordered" evidence="7">
    <location>
        <begin position="303"/>
        <end position="416"/>
    </location>
</feature>
<dbReference type="PANTHER" id="PTHR12228">
    <property type="entry name" value="TRANSCRIPTION INITIATION FACTOR TFIID 55 KD SUBUNIT-RELATED"/>
    <property type="match status" value="1"/>
</dbReference>
<comment type="subcellular location">
    <subcellularLocation>
        <location evidence="1">Nucleus</location>
    </subcellularLocation>
</comment>
<feature type="compositionally biased region" description="Basic residues" evidence="7">
    <location>
        <begin position="55"/>
        <end position="64"/>
    </location>
</feature>
<evidence type="ECO:0000256" key="1">
    <source>
        <dbReference type="ARBA" id="ARBA00004123"/>
    </source>
</evidence>
<dbReference type="OrthoDB" id="153872at2759"/>
<dbReference type="Pfam" id="PF04658">
    <property type="entry name" value="TAFII55_N"/>
    <property type="match status" value="1"/>
</dbReference>
<feature type="region of interest" description="Disordered" evidence="7">
    <location>
        <begin position="91"/>
        <end position="114"/>
    </location>
</feature>
<feature type="compositionally biased region" description="Acidic residues" evidence="7">
    <location>
        <begin position="402"/>
        <end position="416"/>
    </location>
</feature>
<dbReference type="STRING" id="269621.A0A238F5E5"/>
<feature type="domain" description="TAFII55 protein conserved region" evidence="8">
    <location>
        <begin position="138"/>
        <end position="289"/>
    </location>
</feature>
<feature type="region of interest" description="Disordered" evidence="7">
    <location>
        <begin position="496"/>
        <end position="548"/>
    </location>
</feature>
<dbReference type="SMART" id="SM01370">
    <property type="entry name" value="TAFII55_N"/>
    <property type="match status" value="1"/>
</dbReference>
<dbReference type="Proteomes" id="UP000198372">
    <property type="component" value="Unassembled WGS sequence"/>
</dbReference>
<dbReference type="EMBL" id="FMSP01000004">
    <property type="protein sequence ID" value="SCV69140.1"/>
    <property type="molecule type" value="Genomic_DNA"/>
</dbReference>
<accession>A0A238F5E5</accession>
<evidence type="ECO:0000256" key="7">
    <source>
        <dbReference type="SAM" id="MobiDB-lite"/>
    </source>
</evidence>
<evidence type="ECO:0000256" key="3">
    <source>
        <dbReference type="ARBA" id="ARBA00023015"/>
    </source>
</evidence>
<reference evidence="10" key="1">
    <citation type="submission" date="2016-09" db="EMBL/GenBank/DDBJ databases">
        <authorList>
            <person name="Jeantristanb JTB J.-T."/>
            <person name="Ricardo R."/>
        </authorList>
    </citation>
    <scope>NUCLEOTIDE SEQUENCE [LARGE SCALE GENOMIC DNA]</scope>
</reference>
<evidence type="ECO:0000259" key="8">
    <source>
        <dbReference type="SMART" id="SM01370"/>
    </source>
</evidence>
<evidence type="ECO:0000256" key="2">
    <source>
        <dbReference type="ARBA" id="ARBA00009368"/>
    </source>
</evidence>
<keyword evidence="10" id="KW-1185">Reference proteome</keyword>
<evidence type="ECO:0000256" key="5">
    <source>
        <dbReference type="ARBA" id="ARBA00023242"/>
    </source>
</evidence>
<evidence type="ECO:0000256" key="6">
    <source>
        <dbReference type="SAM" id="Coils"/>
    </source>
</evidence>
<keyword evidence="3" id="KW-0805">Transcription regulation</keyword>
<dbReference type="GO" id="GO:0051123">
    <property type="term" value="P:RNA polymerase II preinitiation complex assembly"/>
    <property type="evidence" value="ECO:0007669"/>
    <property type="project" value="TreeGrafter"/>
</dbReference>